<dbReference type="PANTHER" id="PTHR42920">
    <property type="entry name" value="OS03G0707200 PROTEIN-RELATED"/>
    <property type="match status" value="1"/>
</dbReference>
<sequence length="431" mass="46455">MFLGCNAVLATRSGDRRCIVGDVRWREHLGAWAVRTEFLSGRPRRGAVQPRPGSASATSPARFRSRSHRTRLCRMKSSRIGSAQSRLYLACVPLIWGTYSPSIRYLYQLGEVTPSAALVNLGPTVVGALAYAAPLGWSWWRRRRHSEKAQLWDGMAVRVGLELALYMFIGTIFHLQALRYTTASQVGFLLQLSTLFTALLDCSQEHIRQRRTPSGTTRGGRSAARPWLGIGGALSGTALLAVDDPSAASNATHWLGAVNAFGIGAALGQWRGQALAVMAAFTFGLYVVRLADPAVRGRRMHPVAAIENAALAVLAACWLLVSPQRFSDGEFFRAAGTRGALAYTLSSLWNGIVGTAVVTWLQFRGQTSGQVSPTEAAILYATAPLCSALFAWAFLHERIGWLGAIGAAMLMGSTVAMSVQQASSDADADRT</sequence>
<feature type="transmembrane region" description="Helical" evidence="7">
    <location>
        <begin position="274"/>
        <end position="291"/>
    </location>
</feature>
<dbReference type="SUPFAM" id="SSF103481">
    <property type="entry name" value="Multidrug resistance efflux transporter EmrE"/>
    <property type="match status" value="1"/>
</dbReference>
<feature type="domain" description="EamA" evidence="8">
    <location>
        <begin position="87"/>
        <end position="200"/>
    </location>
</feature>
<gene>
    <name evidence="9" type="ORF">CDCA_CDCA05G1659</name>
</gene>
<dbReference type="PANTHER" id="PTHR42920:SF5">
    <property type="entry name" value="EAMA DOMAIN-CONTAINING PROTEIN"/>
    <property type="match status" value="1"/>
</dbReference>
<evidence type="ECO:0000313" key="10">
    <source>
        <dbReference type="Proteomes" id="UP001301350"/>
    </source>
</evidence>
<feature type="transmembrane region" description="Helical" evidence="7">
    <location>
        <begin position="375"/>
        <end position="395"/>
    </location>
</feature>
<evidence type="ECO:0000256" key="3">
    <source>
        <dbReference type="ARBA" id="ARBA00022692"/>
    </source>
</evidence>
<feature type="transmembrane region" description="Helical" evidence="7">
    <location>
        <begin position="87"/>
        <end position="107"/>
    </location>
</feature>
<dbReference type="AlphaFoldDB" id="A0AAV9ITL5"/>
<feature type="transmembrane region" description="Helical" evidence="7">
    <location>
        <begin position="341"/>
        <end position="363"/>
    </location>
</feature>
<feature type="domain" description="EamA" evidence="8">
    <location>
        <begin position="271"/>
        <end position="417"/>
    </location>
</feature>
<dbReference type="Pfam" id="PF00892">
    <property type="entry name" value="EamA"/>
    <property type="match status" value="2"/>
</dbReference>
<accession>A0AAV9ITL5</accession>
<evidence type="ECO:0000313" key="9">
    <source>
        <dbReference type="EMBL" id="KAK4535634.1"/>
    </source>
</evidence>
<evidence type="ECO:0000256" key="1">
    <source>
        <dbReference type="ARBA" id="ARBA00004651"/>
    </source>
</evidence>
<keyword evidence="10" id="KW-1185">Reference proteome</keyword>
<reference evidence="9 10" key="1">
    <citation type="submission" date="2022-07" db="EMBL/GenBank/DDBJ databases">
        <title>Genome-wide signatures of adaptation to extreme environments.</title>
        <authorList>
            <person name="Cho C.H."/>
            <person name="Yoon H.S."/>
        </authorList>
    </citation>
    <scope>NUCLEOTIDE SEQUENCE [LARGE SCALE GENOMIC DNA]</scope>
    <source>
        <strain evidence="9 10">DBV 063 E5</strain>
    </source>
</reference>
<comment type="subcellular location">
    <subcellularLocation>
        <location evidence="1">Cell membrane</location>
        <topology evidence="1">Multi-pass membrane protein</topology>
    </subcellularLocation>
</comment>
<protein>
    <recommendedName>
        <fullName evidence="8">EamA domain-containing protein</fullName>
    </recommendedName>
</protein>
<comment type="caution">
    <text evidence="9">The sequence shown here is derived from an EMBL/GenBank/DDBJ whole genome shotgun (WGS) entry which is preliminary data.</text>
</comment>
<dbReference type="GO" id="GO:0005886">
    <property type="term" value="C:plasma membrane"/>
    <property type="evidence" value="ECO:0007669"/>
    <property type="project" value="UniProtKB-SubCell"/>
</dbReference>
<feature type="transmembrane region" description="Helical" evidence="7">
    <location>
        <begin position="119"/>
        <end position="139"/>
    </location>
</feature>
<evidence type="ECO:0000256" key="4">
    <source>
        <dbReference type="ARBA" id="ARBA00022989"/>
    </source>
</evidence>
<evidence type="ECO:0000259" key="8">
    <source>
        <dbReference type="Pfam" id="PF00892"/>
    </source>
</evidence>
<keyword evidence="4 7" id="KW-1133">Transmembrane helix</keyword>
<feature type="region of interest" description="Disordered" evidence="6">
    <location>
        <begin position="43"/>
        <end position="65"/>
    </location>
</feature>
<feature type="transmembrane region" description="Helical" evidence="7">
    <location>
        <begin position="159"/>
        <end position="177"/>
    </location>
</feature>
<evidence type="ECO:0000256" key="7">
    <source>
        <dbReference type="SAM" id="Phobius"/>
    </source>
</evidence>
<keyword evidence="2" id="KW-1003">Cell membrane</keyword>
<feature type="transmembrane region" description="Helical" evidence="7">
    <location>
        <begin position="401"/>
        <end position="419"/>
    </location>
</feature>
<organism evidence="9 10">
    <name type="scientific">Cyanidium caldarium</name>
    <name type="common">Red alga</name>
    <dbReference type="NCBI Taxonomy" id="2771"/>
    <lineage>
        <taxon>Eukaryota</taxon>
        <taxon>Rhodophyta</taxon>
        <taxon>Bangiophyceae</taxon>
        <taxon>Cyanidiales</taxon>
        <taxon>Cyanidiaceae</taxon>
        <taxon>Cyanidium</taxon>
    </lineage>
</organism>
<dbReference type="InterPro" id="IPR000620">
    <property type="entry name" value="EamA_dom"/>
</dbReference>
<proteinExistence type="predicted"/>
<dbReference type="EMBL" id="JANCYW010000005">
    <property type="protein sequence ID" value="KAK4535634.1"/>
    <property type="molecule type" value="Genomic_DNA"/>
</dbReference>
<dbReference type="Proteomes" id="UP001301350">
    <property type="component" value="Unassembled WGS sequence"/>
</dbReference>
<evidence type="ECO:0000256" key="6">
    <source>
        <dbReference type="SAM" id="MobiDB-lite"/>
    </source>
</evidence>
<dbReference type="InterPro" id="IPR037185">
    <property type="entry name" value="EmrE-like"/>
</dbReference>
<dbReference type="InterPro" id="IPR051258">
    <property type="entry name" value="Diverse_Substrate_Transporter"/>
</dbReference>
<evidence type="ECO:0000256" key="5">
    <source>
        <dbReference type="ARBA" id="ARBA00023136"/>
    </source>
</evidence>
<name>A0AAV9ITL5_CYACA</name>
<evidence type="ECO:0000256" key="2">
    <source>
        <dbReference type="ARBA" id="ARBA00022475"/>
    </source>
</evidence>
<keyword evidence="3 7" id="KW-0812">Transmembrane</keyword>
<keyword evidence="5 7" id="KW-0472">Membrane</keyword>